<comment type="subcellular location">
    <subcellularLocation>
        <location evidence="1">Cytoplasm</location>
    </subcellularLocation>
</comment>
<name>A0A6I5Y4C2_PISSA</name>
<dbReference type="GO" id="GO:0005737">
    <property type="term" value="C:cytoplasm"/>
    <property type="evidence" value="ECO:0007669"/>
    <property type="project" value="UniProtKB-SubCell"/>
</dbReference>
<evidence type="ECO:0000256" key="1">
    <source>
        <dbReference type="ARBA" id="ARBA00004496"/>
    </source>
</evidence>
<proteinExistence type="inferred from homology"/>
<comment type="similarity">
    <text evidence="2">Belongs to the SdhE FAD assembly factor family.</text>
</comment>
<sequence length="81" mass="9592">MLLDSKRLRWACRRGMLELDLVLQPYVEKAYDGSSDRHKELFCKLLAEADQDLFIWFTQRETPKDSELADIVKVVLEYTQL</sequence>
<accession>A0A6I5Y4C2</accession>
<dbReference type="SUPFAM" id="SSF109910">
    <property type="entry name" value="YgfY-like"/>
    <property type="match status" value="1"/>
</dbReference>
<reference evidence="6 7" key="1">
    <citation type="journal article" date="2014" name="Genome Announc.">
        <title>Comparative Genome Analysis of Two Isolates of the Fish Pathogen Piscirickettsia salmonis from Different Hosts Reveals Major Differences in Virulence-Associated Secretion Systems.</title>
        <authorList>
            <person name="Bohle H."/>
            <person name="Henriquez P."/>
            <person name="Grothusen H."/>
            <person name="Navas E."/>
            <person name="Sandoval A."/>
            <person name="Bustamante F."/>
            <person name="Bustos P."/>
            <person name="Mancilla M."/>
        </authorList>
    </citation>
    <scope>NUCLEOTIDE SEQUENCE [LARGE SCALE GENOMIC DNA]</scope>
    <source>
        <strain evidence="7">B1-32597</strain>
    </source>
</reference>
<dbReference type="RefSeq" id="WP_027242767.1">
    <property type="nucleotide sequence ID" value="NZ_CP012508.1"/>
</dbReference>
<dbReference type="PANTHER" id="PTHR39585">
    <property type="entry name" value="FAD ASSEMBLY FACTOR SDHE"/>
    <property type="match status" value="1"/>
</dbReference>
<gene>
    <name evidence="6" type="ORF">KU39_1962</name>
</gene>
<dbReference type="EMBL" id="CP012508">
    <property type="protein sequence ID" value="ALB23142.1"/>
    <property type="molecule type" value="Genomic_DNA"/>
</dbReference>
<evidence type="ECO:0000256" key="5">
    <source>
        <dbReference type="ARBA" id="ARBA00023186"/>
    </source>
</evidence>
<evidence type="ECO:0000256" key="4">
    <source>
        <dbReference type="ARBA" id="ARBA00022490"/>
    </source>
</evidence>
<dbReference type="InterPro" id="IPR036714">
    <property type="entry name" value="SDH_sf"/>
</dbReference>
<keyword evidence="4" id="KW-0963">Cytoplasm</keyword>
<dbReference type="PANTHER" id="PTHR39585:SF1">
    <property type="entry name" value="FAD ASSEMBLY FACTOR SDHE"/>
    <property type="match status" value="1"/>
</dbReference>
<dbReference type="Gene3D" id="1.10.150.250">
    <property type="entry name" value="Flavinator of succinate dehydrogenase"/>
    <property type="match status" value="1"/>
</dbReference>
<evidence type="ECO:0000256" key="2">
    <source>
        <dbReference type="ARBA" id="ARBA00008571"/>
    </source>
</evidence>
<dbReference type="GO" id="GO:0006105">
    <property type="term" value="P:succinate metabolic process"/>
    <property type="evidence" value="ECO:0007669"/>
    <property type="project" value="TreeGrafter"/>
</dbReference>
<organism evidence="6 7">
    <name type="scientific">Piscirickettsia salmonis</name>
    <dbReference type="NCBI Taxonomy" id="1238"/>
    <lineage>
        <taxon>Bacteria</taxon>
        <taxon>Pseudomonadati</taxon>
        <taxon>Pseudomonadota</taxon>
        <taxon>Gammaproteobacteria</taxon>
        <taxon>Thiotrichales</taxon>
        <taxon>Piscirickettsiaceae</taxon>
        <taxon>Piscirickettsia</taxon>
    </lineage>
</organism>
<dbReference type="InterPro" id="IPR050531">
    <property type="entry name" value="SdhE_FAD_assembly_factor"/>
</dbReference>
<dbReference type="Proteomes" id="UP000029558">
    <property type="component" value="Chromosome"/>
</dbReference>
<dbReference type="AlphaFoldDB" id="A0A6I5Y4C2"/>
<protein>
    <recommendedName>
        <fullName evidence="3">FAD assembly factor SdhE</fullName>
    </recommendedName>
</protein>
<evidence type="ECO:0000313" key="6">
    <source>
        <dbReference type="EMBL" id="ALB23142.1"/>
    </source>
</evidence>
<evidence type="ECO:0000313" key="7">
    <source>
        <dbReference type="Proteomes" id="UP000029558"/>
    </source>
</evidence>
<keyword evidence="5" id="KW-0143">Chaperone</keyword>
<dbReference type="OrthoDB" id="9180899at2"/>
<evidence type="ECO:0000256" key="3">
    <source>
        <dbReference type="ARBA" id="ARBA00019418"/>
    </source>
</evidence>
<dbReference type="InterPro" id="IPR005631">
    <property type="entry name" value="SDH"/>
</dbReference>
<dbReference type="Pfam" id="PF03937">
    <property type="entry name" value="Sdh5"/>
    <property type="match status" value="1"/>
</dbReference>